<name>A0A1K2I2Y2_9HYPH</name>
<keyword evidence="4" id="KW-1185">Reference proteome</keyword>
<keyword evidence="1" id="KW-0238">DNA-binding</keyword>
<reference evidence="3 4" key="1">
    <citation type="submission" date="2016-11" db="EMBL/GenBank/DDBJ databases">
        <authorList>
            <person name="Jaros S."/>
            <person name="Januszkiewicz K."/>
            <person name="Wedrychowicz H."/>
        </authorList>
    </citation>
    <scope>NUCLEOTIDE SEQUENCE [LARGE SCALE GENOMIC DNA]</scope>
    <source>
        <strain evidence="3 4">ATCC 23634</strain>
    </source>
</reference>
<gene>
    <name evidence="3" type="ORF">SAMN02983003_3874</name>
</gene>
<dbReference type="SUPFAM" id="SSF56349">
    <property type="entry name" value="DNA breaking-rejoining enzymes"/>
    <property type="match status" value="1"/>
</dbReference>
<organism evidence="3 4">
    <name type="scientific">Devosia enhydra</name>
    <dbReference type="NCBI Taxonomy" id="665118"/>
    <lineage>
        <taxon>Bacteria</taxon>
        <taxon>Pseudomonadati</taxon>
        <taxon>Pseudomonadota</taxon>
        <taxon>Alphaproteobacteria</taxon>
        <taxon>Hyphomicrobiales</taxon>
        <taxon>Devosiaceae</taxon>
        <taxon>Devosia</taxon>
    </lineage>
</organism>
<dbReference type="Gene3D" id="1.10.150.130">
    <property type="match status" value="1"/>
</dbReference>
<dbReference type="GO" id="GO:0003677">
    <property type="term" value="F:DNA binding"/>
    <property type="evidence" value="ECO:0007669"/>
    <property type="project" value="UniProtKB-KW"/>
</dbReference>
<evidence type="ECO:0000256" key="1">
    <source>
        <dbReference type="ARBA" id="ARBA00023125"/>
    </source>
</evidence>
<evidence type="ECO:0000313" key="3">
    <source>
        <dbReference type="EMBL" id="SFZ86680.1"/>
    </source>
</evidence>
<evidence type="ECO:0000313" key="4">
    <source>
        <dbReference type="Proteomes" id="UP000183447"/>
    </source>
</evidence>
<keyword evidence="2" id="KW-0233">DNA recombination</keyword>
<accession>A0A1K2I2Y2</accession>
<dbReference type="Gene3D" id="1.10.443.10">
    <property type="entry name" value="Intergrase catalytic core"/>
    <property type="match status" value="1"/>
</dbReference>
<dbReference type="EMBL" id="FPKU01000004">
    <property type="protein sequence ID" value="SFZ86680.1"/>
    <property type="molecule type" value="Genomic_DNA"/>
</dbReference>
<proteinExistence type="predicted"/>
<dbReference type="STRING" id="665118.SAMN02983003_3874"/>
<protein>
    <recommendedName>
        <fullName evidence="5">Phage integrase family protein</fullName>
    </recommendedName>
</protein>
<evidence type="ECO:0008006" key="5">
    <source>
        <dbReference type="Google" id="ProtNLM"/>
    </source>
</evidence>
<dbReference type="Proteomes" id="UP000183447">
    <property type="component" value="Unassembled WGS sequence"/>
</dbReference>
<dbReference type="RefSeq" id="WP_072346596.1">
    <property type="nucleotide sequence ID" value="NZ_FPKU01000004.1"/>
</dbReference>
<dbReference type="GO" id="GO:0006310">
    <property type="term" value="P:DNA recombination"/>
    <property type="evidence" value="ECO:0007669"/>
    <property type="project" value="UniProtKB-KW"/>
</dbReference>
<dbReference type="InterPro" id="IPR010998">
    <property type="entry name" value="Integrase_recombinase_N"/>
</dbReference>
<dbReference type="AlphaFoldDB" id="A0A1K2I2Y2"/>
<evidence type="ECO:0000256" key="2">
    <source>
        <dbReference type="ARBA" id="ARBA00023172"/>
    </source>
</evidence>
<dbReference type="InterPro" id="IPR013762">
    <property type="entry name" value="Integrase-like_cat_sf"/>
</dbReference>
<sequence>MASEIDTIAKRAKLAPRKNPYWQGVSGGRGGVSLGYRKGASGAGVWVAKIILDKKRLEERLGLADDDGAPAGALKFRQAVTAALDWGQRQANAIAASRAGDATGPTVRTAVEAYGKVRERRSARDGKNATGRLTKHVLADSKFAATPLSRLRAGTIAEWREGLAKSKSEDGEIEPLAASTVNRLLNDLRAALNAAVEERRRELPANLLDEIRIGTRAHTVTGEARKQILSDAQVQRLVAASFDVDPDGDFGRLVLLAAATGARFSQLAAATVGSLQQQQRRILMPSSKKGRAATAKPPVAIPLADDVMARLGPAADGRPVDAPLLERWGYRKIGSVRWEKDRRRAWGTAHEMDKPWTLACAKAEMPEGTIPYALRHSSIVRGLRAGLPVRLVAALHDTSSEMVERHYSAFIVDVTEDLSRRAQISF</sequence>
<dbReference type="InterPro" id="IPR011010">
    <property type="entry name" value="DNA_brk_join_enz"/>
</dbReference>
<dbReference type="GO" id="GO:0015074">
    <property type="term" value="P:DNA integration"/>
    <property type="evidence" value="ECO:0007669"/>
    <property type="project" value="InterPro"/>
</dbReference>